<reference evidence="2 3" key="1">
    <citation type="submission" date="2019-01" db="EMBL/GenBank/DDBJ databases">
        <title>Coherence of Microcystis species and biogeography revealed through population genomics.</title>
        <authorList>
            <person name="Perez-Carrascal O.M."/>
            <person name="Terrat Y."/>
            <person name="Giani A."/>
            <person name="Fortin N."/>
            <person name="Tromas N."/>
            <person name="Shapiro B.J."/>
        </authorList>
    </citation>
    <scope>NUCLEOTIDE SEQUENCE [LARGE SCALE GENOMIC DNA]</scope>
    <source>
        <strain evidence="2">Ma_MB_S_20031200_S102</strain>
    </source>
</reference>
<sequence>MKKSDNFPHFEGNGWNSTHVSNGSGHTEEESESKPWQDSEATVNDPQSKEFNRLIAEDLHPQDQEDLLQRFPCYAIAQRRVAAAEFCRSQLIKIDELY</sequence>
<comment type="caution">
    <text evidence="2">The sequence shown here is derived from an EMBL/GenBank/DDBJ whole genome shotgun (WGS) entry which is preliminary data.</text>
</comment>
<evidence type="ECO:0000313" key="3">
    <source>
        <dbReference type="Proteomes" id="UP000317708"/>
    </source>
</evidence>
<dbReference type="AlphaFoldDB" id="A0A552EXE5"/>
<proteinExistence type="predicted"/>
<feature type="compositionally biased region" description="Basic and acidic residues" evidence="1">
    <location>
        <begin position="26"/>
        <end position="37"/>
    </location>
</feature>
<dbReference type="EMBL" id="SFBI01000067">
    <property type="protein sequence ID" value="TRU39144.1"/>
    <property type="molecule type" value="Genomic_DNA"/>
</dbReference>
<feature type="region of interest" description="Disordered" evidence="1">
    <location>
        <begin position="1"/>
        <end position="51"/>
    </location>
</feature>
<feature type="compositionally biased region" description="Polar residues" evidence="1">
    <location>
        <begin position="14"/>
        <end position="25"/>
    </location>
</feature>
<evidence type="ECO:0000313" key="2">
    <source>
        <dbReference type="EMBL" id="TRU39144.1"/>
    </source>
</evidence>
<name>A0A552EXE5_MICAE</name>
<accession>A0A552EXE5</accession>
<gene>
    <name evidence="2" type="ORF">EWV92_06730</name>
</gene>
<dbReference type="Proteomes" id="UP000317708">
    <property type="component" value="Unassembled WGS sequence"/>
</dbReference>
<organism evidence="2 3">
    <name type="scientific">Microcystis aeruginosa Ma_MB_S_20031200_S102</name>
    <dbReference type="NCBI Taxonomy" id="2486254"/>
    <lineage>
        <taxon>Bacteria</taxon>
        <taxon>Bacillati</taxon>
        <taxon>Cyanobacteriota</taxon>
        <taxon>Cyanophyceae</taxon>
        <taxon>Oscillatoriophycideae</taxon>
        <taxon>Chroococcales</taxon>
        <taxon>Microcystaceae</taxon>
        <taxon>Microcystis</taxon>
    </lineage>
</organism>
<evidence type="ECO:0000256" key="1">
    <source>
        <dbReference type="SAM" id="MobiDB-lite"/>
    </source>
</evidence>
<protein>
    <submittedName>
        <fullName evidence="2">Uncharacterized protein</fullName>
    </submittedName>
</protein>